<dbReference type="Pfam" id="PF21983">
    <property type="entry name" value="NikA-like"/>
    <property type="match status" value="1"/>
</dbReference>
<organism evidence="1">
    <name type="scientific">bioreactor metagenome</name>
    <dbReference type="NCBI Taxonomy" id="1076179"/>
    <lineage>
        <taxon>unclassified sequences</taxon>
        <taxon>metagenomes</taxon>
        <taxon>ecological metagenomes</taxon>
    </lineage>
</organism>
<name>A0A645AHE1_9ZZZZ</name>
<dbReference type="EMBL" id="VSSQ01013532">
    <property type="protein sequence ID" value="MPM51701.1"/>
    <property type="molecule type" value="Genomic_DNA"/>
</dbReference>
<reference evidence="1" key="1">
    <citation type="submission" date="2019-08" db="EMBL/GenBank/DDBJ databases">
        <authorList>
            <person name="Kucharzyk K."/>
            <person name="Murdoch R.W."/>
            <person name="Higgins S."/>
            <person name="Loffler F."/>
        </authorList>
    </citation>
    <scope>NUCLEOTIDE SEQUENCE</scope>
</reference>
<evidence type="ECO:0008006" key="2">
    <source>
        <dbReference type="Google" id="ProtNLM"/>
    </source>
</evidence>
<sequence length="113" mass="13106">MPKRERNVRLHIMVTHEELATIHERMAEVNSQNQSAFLRKLALDGYAVNVDLAPVKELISLQRRCVNNLAQIARYAQAHNACKSEITELQKDYDELWEQYPKLLEHLAKLVAL</sequence>
<evidence type="ECO:0000313" key="1">
    <source>
        <dbReference type="EMBL" id="MPM51701.1"/>
    </source>
</evidence>
<gene>
    <name evidence="1" type="ORF">SDC9_98452</name>
</gene>
<dbReference type="AlphaFoldDB" id="A0A645AHE1"/>
<comment type="caution">
    <text evidence="1">The sequence shown here is derived from an EMBL/GenBank/DDBJ whole genome shotgun (WGS) entry which is preliminary data.</text>
</comment>
<protein>
    <recommendedName>
        <fullName evidence="2">Bacterial mobilisation domain-containing protein</fullName>
    </recommendedName>
</protein>
<accession>A0A645AHE1</accession>
<dbReference type="InterPro" id="IPR053842">
    <property type="entry name" value="NikA-like"/>
</dbReference>
<proteinExistence type="predicted"/>